<feature type="compositionally biased region" description="Polar residues" evidence="1">
    <location>
        <begin position="1150"/>
        <end position="1167"/>
    </location>
</feature>
<comment type="caution">
    <text evidence="3">The sequence shown here is derived from an EMBL/GenBank/DDBJ whole genome shotgun (WGS) entry which is preliminary data.</text>
</comment>
<feature type="compositionally biased region" description="Basic and acidic residues" evidence="1">
    <location>
        <begin position="778"/>
        <end position="793"/>
    </location>
</feature>
<feature type="compositionally biased region" description="Polar residues" evidence="1">
    <location>
        <begin position="932"/>
        <end position="941"/>
    </location>
</feature>
<feature type="compositionally biased region" description="Acidic residues" evidence="1">
    <location>
        <begin position="602"/>
        <end position="614"/>
    </location>
</feature>
<feature type="region of interest" description="Disordered" evidence="1">
    <location>
        <begin position="494"/>
        <end position="902"/>
    </location>
</feature>
<dbReference type="EMBL" id="JAGPYM010000007">
    <property type="protein sequence ID" value="KAH6892087.1"/>
    <property type="molecule type" value="Genomic_DNA"/>
</dbReference>
<feature type="region of interest" description="Disordered" evidence="1">
    <location>
        <begin position="1042"/>
        <end position="1064"/>
    </location>
</feature>
<dbReference type="GO" id="GO:0000781">
    <property type="term" value="C:chromosome, telomeric region"/>
    <property type="evidence" value="ECO:0007669"/>
    <property type="project" value="InterPro"/>
</dbReference>
<gene>
    <name evidence="3" type="ORF">B0T10DRAFT_284855</name>
</gene>
<protein>
    <recommendedName>
        <fullName evidence="2">Telomeric single stranded DNA binding POT1/Cdc13 domain-containing protein</fullName>
    </recommendedName>
</protein>
<feature type="compositionally biased region" description="Basic and acidic residues" evidence="1">
    <location>
        <begin position="740"/>
        <end position="754"/>
    </location>
</feature>
<feature type="compositionally biased region" description="Polar residues" evidence="1">
    <location>
        <begin position="532"/>
        <end position="543"/>
    </location>
</feature>
<dbReference type="InterPro" id="IPR012340">
    <property type="entry name" value="NA-bd_OB-fold"/>
</dbReference>
<dbReference type="OrthoDB" id="5363079at2759"/>
<evidence type="ECO:0000313" key="4">
    <source>
        <dbReference type="Proteomes" id="UP000777438"/>
    </source>
</evidence>
<dbReference type="CDD" id="cd04497">
    <property type="entry name" value="hPOT1_OB1_like"/>
    <property type="match status" value="1"/>
</dbReference>
<feature type="compositionally biased region" description="Acidic residues" evidence="1">
    <location>
        <begin position="656"/>
        <end position="703"/>
    </location>
</feature>
<dbReference type="InterPro" id="IPR011564">
    <property type="entry name" value="Telomer_end-bd_POT1/Cdc13"/>
</dbReference>
<feature type="compositionally biased region" description="Acidic residues" evidence="1">
    <location>
        <begin position="562"/>
        <end position="575"/>
    </location>
</feature>
<feature type="region of interest" description="Disordered" evidence="1">
    <location>
        <begin position="1"/>
        <end position="24"/>
    </location>
</feature>
<proteinExistence type="predicted"/>
<feature type="compositionally biased region" description="Polar residues" evidence="1">
    <location>
        <begin position="143"/>
        <end position="170"/>
    </location>
</feature>
<evidence type="ECO:0000256" key="1">
    <source>
        <dbReference type="SAM" id="MobiDB-lite"/>
    </source>
</evidence>
<dbReference type="SMART" id="SM00976">
    <property type="entry name" value="Telo_bind"/>
    <property type="match status" value="1"/>
</dbReference>
<feature type="region of interest" description="Disordered" evidence="1">
    <location>
        <begin position="245"/>
        <end position="304"/>
    </location>
</feature>
<feature type="compositionally biased region" description="Basic and acidic residues" evidence="1">
    <location>
        <begin position="948"/>
        <end position="979"/>
    </location>
</feature>
<feature type="compositionally biased region" description="Basic and acidic residues" evidence="1">
    <location>
        <begin position="576"/>
        <end position="601"/>
    </location>
</feature>
<feature type="region of interest" description="Disordered" evidence="1">
    <location>
        <begin position="363"/>
        <end position="472"/>
    </location>
</feature>
<name>A0A9P8W7I3_9HYPO</name>
<evidence type="ECO:0000313" key="3">
    <source>
        <dbReference type="EMBL" id="KAH6892087.1"/>
    </source>
</evidence>
<feature type="compositionally biased region" description="Polar residues" evidence="1">
    <location>
        <begin position="1092"/>
        <end position="1107"/>
    </location>
</feature>
<feature type="compositionally biased region" description="Basic and acidic residues" evidence="1">
    <location>
        <begin position="1453"/>
        <end position="1464"/>
    </location>
</feature>
<dbReference type="GO" id="GO:0000723">
    <property type="term" value="P:telomere maintenance"/>
    <property type="evidence" value="ECO:0007669"/>
    <property type="project" value="InterPro"/>
</dbReference>
<feature type="compositionally biased region" description="Polar residues" evidence="1">
    <location>
        <begin position="1174"/>
        <end position="1221"/>
    </location>
</feature>
<feature type="region of interest" description="Disordered" evidence="1">
    <location>
        <begin position="1081"/>
        <end position="1500"/>
    </location>
</feature>
<feature type="compositionally biased region" description="Basic and acidic residues" evidence="1">
    <location>
        <begin position="842"/>
        <end position="871"/>
    </location>
</feature>
<dbReference type="Pfam" id="PF02765">
    <property type="entry name" value="POT1"/>
    <property type="match status" value="1"/>
</dbReference>
<accession>A0A9P8W7I3</accession>
<keyword evidence="4" id="KW-1185">Reference proteome</keyword>
<feature type="domain" description="Telomeric single stranded DNA binding POT1/Cdc13" evidence="2">
    <location>
        <begin position="1521"/>
        <end position="1658"/>
    </location>
</feature>
<reference evidence="3 4" key="1">
    <citation type="journal article" date="2021" name="Nat. Commun.">
        <title>Genetic determinants of endophytism in the Arabidopsis root mycobiome.</title>
        <authorList>
            <person name="Mesny F."/>
            <person name="Miyauchi S."/>
            <person name="Thiergart T."/>
            <person name="Pickel B."/>
            <person name="Atanasova L."/>
            <person name="Karlsson M."/>
            <person name="Huettel B."/>
            <person name="Barry K.W."/>
            <person name="Haridas S."/>
            <person name="Chen C."/>
            <person name="Bauer D."/>
            <person name="Andreopoulos W."/>
            <person name="Pangilinan J."/>
            <person name="LaButti K."/>
            <person name="Riley R."/>
            <person name="Lipzen A."/>
            <person name="Clum A."/>
            <person name="Drula E."/>
            <person name="Henrissat B."/>
            <person name="Kohler A."/>
            <person name="Grigoriev I.V."/>
            <person name="Martin F.M."/>
            <person name="Hacquard S."/>
        </authorList>
    </citation>
    <scope>NUCLEOTIDE SEQUENCE [LARGE SCALE GENOMIC DNA]</scope>
    <source>
        <strain evidence="3 4">MPI-CAGE-CH-0241</strain>
    </source>
</reference>
<feature type="compositionally biased region" description="Basic and acidic residues" evidence="1">
    <location>
        <begin position="1"/>
        <end position="11"/>
    </location>
</feature>
<dbReference type="SUPFAM" id="SSF50249">
    <property type="entry name" value="Nucleic acid-binding proteins"/>
    <property type="match status" value="1"/>
</dbReference>
<dbReference type="GO" id="GO:0003677">
    <property type="term" value="F:DNA binding"/>
    <property type="evidence" value="ECO:0007669"/>
    <property type="project" value="InterPro"/>
</dbReference>
<dbReference type="Proteomes" id="UP000777438">
    <property type="component" value="Unassembled WGS sequence"/>
</dbReference>
<feature type="compositionally biased region" description="Acidic residues" evidence="1">
    <location>
        <begin position="627"/>
        <end position="649"/>
    </location>
</feature>
<feature type="compositionally biased region" description="Low complexity" evidence="1">
    <location>
        <begin position="248"/>
        <end position="260"/>
    </location>
</feature>
<feature type="region of interest" description="Disordered" evidence="1">
    <location>
        <begin position="920"/>
        <end position="999"/>
    </location>
</feature>
<evidence type="ECO:0000259" key="2">
    <source>
        <dbReference type="SMART" id="SM00976"/>
    </source>
</evidence>
<feature type="compositionally biased region" description="Basic and acidic residues" evidence="1">
    <location>
        <begin position="510"/>
        <end position="529"/>
    </location>
</feature>
<feature type="compositionally biased region" description="Basic residues" evidence="1">
    <location>
        <begin position="1330"/>
        <end position="1339"/>
    </location>
</feature>
<organism evidence="3 4">
    <name type="scientific">Thelonectria olida</name>
    <dbReference type="NCBI Taxonomy" id="1576542"/>
    <lineage>
        <taxon>Eukaryota</taxon>
        <taxon>Fungi</taxon>
        <taxon>Dikarya</taxon>
        <taxon>Ascomycota</taxon>
        <taxon>Pezizomycotina</taxon>
        <taxon>Sordariomycetes</taxon>
        <taxon>Hypocreomycetidae</taxon>
        <taxon>Hypocreales</taxon>
        <taxon>Nectriaceae</taxon>
        <taxon>Thelonectria</taxon>
    </lineage>
</organism>
<feature type="compositionally biased region" description="Low complexity" evidence="1">
    <location>
        <begin position="1290"/>
        <end position="1299"/>
    </location>
</feature>
<feature type="compositionally biased region" description="Basic and acidic residues" evidence="1">
    <location>
        <begin position="802"/>
        <end position="835"/>
    </location>
</feature>
<dbReference type="Gene3D" id="2.40.50.140">
    <property type="entry name" value="Nucleic acid-binding proteins"/>
    <property type="match status" value="1"/>
</dbReference>
<feature type="compositionally biased region" description="Acidic residues" evidence="1">
    <location>
        <begin position="755"/>
        <end position="764"/>
    </location>
</feature>
<feature type="compositionally biased region" description="Basic and acidic residues" evidence="1">
    <location>
        <begin position="1245"/>
        <end position="1256"/>
    </location>
</feature>
<feature type="region of interest" description="Disordered" evidence="1">
    <location>
        <begin position="141"/>
        <end position="188"/>
    </location>
</feature>
<sequence length="1684" mass="182742">MPGTDSSHEALRTTNPTPIAKLTPDLSDPKTRVVHGDVTITWPFSIVTKSIAFIVAERDFRLRRDKGQVRVKFHGSAAKAIAGASVGGGDEVRLSLEGARWEKNESNTQIGGSTLEWQLEFTNRLSLLIRRVNSEEENVIDIDSQNPEADATNGQVDDSTSLTEQPSDSQLAIPLPGSPDVSISAKRPASSFLEPQEFASPAFIKRARVSYGSLFEGGLDIFDEDVDRKSKKKKRSRFSLPANAWKYSSRSPSPEAGSEPEPQPEVTINELNSVVNRGDDGDRTDNPAPKAQETPLSTPLRPTMVDGGCQTVESDLTPMRSVQVSAEARPASFAFPFGTPTPLPRTKPIEGENVVLDHSLQLQDSSSENHHAPNELSTGFLDHSPAHGDTALSFGFPTSQPLSYPPPPNPFSASRGEEALQGPSHDFHVPDAYPASFLDNSPPPTNNVDSHAAIPSHNPHSEPEGPEQVRASFNPGAHLFAPYQDVHQPPHDAWAAGVTHAPFPPTIASHDVDHPMEIPSSPEKEHGGSEDIPSSPSERTGLTSIPPHFRREQPPDINISDIPEEEDDEIEDGSSEENHYQDGGDRPGDDYDLRNYDRAHADDDEIDESEEENEPDPRNPDAQIIDPEQDADSEELEDDDELERDDDGVDYVSQSEDGEGEEGEQPEYGEFEGDTEGEYYSGEEDYDEDEYGDETEGSDEEEHEVSPRPTAPSQPVFISLLSDSEDEDEPEPAPSLAVETEAKPESEDAAKNDSEIDEAPEEPTEQGKAENQEPTSTTERENPEEPELPKEPEQANELEESMQPKELEQSKETEQLDESGHLRESEEVKELEQAREPVQAEEPEKSQEPQRSEKPEETENSEPPKEAEEAVKPTLTSEPTVDEPAVTESTSPNEAGFPSVVETTQSLTSEVVAVESLEVVAADGMDVDEKPSGSTMLSTTAEDIDSTETAHIDATDKQETTVQRPLDELRHVSEQRDLDGQQDGEPESSAVGAQSPDRTLKVASVTVDIHVEKTNHLEVIEHLEDAHPMAGDHVNLTDAMDVDETNDTGNERDGDSTSPADQEIVDTNKDVTQVRGAIPEAAPTHINDDQDGLNQVPTSAGSPTTPGNGVKVSPLPSAPAQEIEPIQEGADPNMETQGQGHVDSPDATMQDASQAEVTAGSRLSQAANMLETGNGETAGQTNGPQQPSAGGQMSPPATQVSHTQPSQQNSEPTLSQDTSMFLDQAHYEHLPTPGETQVEDVEMAETEHFTEQRHDQADEDDLSPEDQIMAEIQQHSPIKYDTKQAQHLHPAVSSPAASPRPGPGLTETTDDAESNDNAPKSDVVITAKSLRSRGHKSTKSKSSDTSHADPSISLAKAPSSPRRTGDDVKARSTPITLRITRSKADSADPSIQLARATSTHAKGKRRERDEAGEVKNSPPAKPRISRSRVDHADPSVQLAKGTPVSTRQSRRPVTPERPSRETRSSSRGMAPRANTPDTAASVRSVLHSPSVAGSSAAPEDETVGAVKLQLLKSLRTGLPDFLPLKTLRNSLNQATDVLAVATTTPAQPHRPKHGPRDYMLTLSLTDPSVGPGVVAVAHIFRPHQSSLPVVKTGDVVLLRRVQVVSMKGRGFGVRAGDASAWAVFENRDEGMLPQIKGPPVEVVENEIEYVEGLRRWWNLLDAKAMDKMERANRKISEAGKEDVK</sequence>